<organism evidence="6 7">
    <name type="scientific">Curtobacterium pusillum</name>
    <dbReference type="NCBI Taxonomy" id="69373"/>
    <lineage>
        <taxon>Bacteria</taxon>
        <taxon>Bacillati</taxon>
        <taxon>Actinomycetota</taxon>
        <taxon>Actinomycetes</taxon>
        <taxon>Micrococcales</taxon>
        <taxon>Microbacteriaceae</taxon>
        <taxon>Curtobacterium</taxon>
    </lineage>
</organism>
<evidence type="ECO:0000256" key="2">
    <source>
        <dbReference type="ARBA" id="ARBA00023125"/>
    </source>
</evidence>
<accession>A0AAW3SZU4</accession>
<dbReference type="Pfam" id="PF25872">
    <property type="entry name" value="HTH_77"/>
    <property type="match status" value="1"/>
</dbReference>
<feature type="transmembrane region" description="Helical" evidence="3">
    <location>
        <begin position="976"/>
        <end position="995"/>
    </location>
</feature>
<dbReference type="Proteomes" id="UP000590225">
    <property type="component" value="Unassembled WGS sequence"/>
</dbReference>
<protein>
    <submittedName>
        <fullName evidence="6">ATPase/DNA-binding SARP family transcriptional activator</fullName>
    </submittedName>
</protein>
<dbReference type="InterPro" id="IPR016032">
    <property type="entry name" value="Sig_transdc_resp-reg_C-effctor"/>
</dbReference>
<dbReference type="AlphaFoldDB" id="A0AAW3SZU4"/>
<comment type="similarity">
    <text evidence="1">Belongs to the AfsR/DnrI/RedD regulatory family.</text>
</comment>
<keyword evidence="3" id="KW-0472">Membrane</keyword>
<comment type="caution">
    <text evidence="6">The sequence shown here is derived from an EMBL/GenBank/DDBJ whole genome shotgun (WGS) entry which is preliminary data.</text>
</comment>
<keyword evidence="3" id="KW-0812">Transmembrane</keyword>
<evidence type="ECO:0000259" key="4">
    <source>
        <dbReference type="SMART" id="SM00862"/>
    </source>
</evidence>
<sequence>MPEQPRIAVLGPVMVEGPAGAPTSVPGALARSFLTALVLARGHAVTTEALIDELWPDDRPRGARAALQTLVSRLRRGVAEGLVVSTSTGYALGCDPDDVDLARAERCAADHVDAGTARSALDLWRGSPGDDVDGDLGDALAERASAARRALRRALGAALLDSGHADEAVDLWTAEAQANPFDEVAVAGCMRALVAAGRTAEALAAFATHRDRLADELGADPSADLVRLNAELLRRSAADTGRARRVGLRAAPNALVGREADLATVSDLLSRNRLVTILGAGGLGKTRLAQAVAAGVPPTCGVVVFELAPLAAAEDIVPALGALLGVAEFRSARSLRDVVVADLQSRVVRALADGPTVLVLDNCEHLVAEVAAFAADLLAADPELRILTTSRAPLAIAGEVVAPLAPLPVEADGAAVRLFTERARAARPGAVLPVDTVRRICTRLDGSPLAIELAAARIRGMSIDDIERRLDDRFALLRGGDRNAPERHRTLLAVIEWSWRLLDEGAQGLLTRLALFPDGLAVDAVEAVAAPDRRDEALDDLAELVEQSLVQLVEHEGEPVRYRLLETVREFGAARLDERGTTETVRTAMIRWGRDFAASRNLFTITGEAQLERFREVGREADNLVTLLRWSLGADDGSAVAHLFAALGGFWSLRGAHGEVVAIAPEIVPVLRRMSPEPDDRAAVVLGLVVTGASAAFTDRRSAALAISTLRRTMRRGTTGFAVLDAQAALLLTLGRPAVGHALLARYRDDPDPGVACLANMLSAPLAENDGDFEDALRYAKRAEALARITDDAWTTGSGAVTMTQLLAQTGRYAEALQAADVAREQLERFGADDDLYEIGWTVGLCAASTGDVVRARSIAADLQHRPVEARGGFDGDRAQIGVLAVAIGAECARWEGDLVRGAAEYARAWEFVLPFRKQTPHWTLMAGAARIAAEDETVAGLPDGAEPRLLAERSRTVVARRLRVGALVMVRIHPWWLDLPVIGTAFLGLALAAVRAGRPDHAARCWSFATRLGSRQDFAVLQHDRMRPLLADVVGEPLLGDAETASAGWDRAEAVSRARLLLEELRFS</sequence>
<evidence type="ECO:0000256" key="3">
    <source>
        <dbReference type="SAM" id="Phobius"/>
    </source>
</evidence>
<dbReference type="Pfam" id="PF03704">
    <property type="entry name" value="BTAD"/>
    <property type="match status" value="1"/>
</dbReference>
<dbReference type="GO" id="GO:0000160">
    <property type="term" value="P:phosphorelay signal transduction system"/>
    <property type="evidence" value="ECO:0007669"/>
    <property type="project" value="InterPro"/>
</dbReference>
<dbReference type="Gene3D" id="3.40.50.300">
    <property type="entry name" value="P-loop containing nucleotide triphosphate hydrolases"/>
    <property type="match status" value="1"/>
</dbReference>
<feature type="domain" description="Bacterial transcriptional activator" evidence="5">
    <location>
        <begin position="99"/>
        <end position="233"/>
    </location>
</feature>
<keyword evidence="3" id="KW-1133">Transmembrane helix</keyword>
<dbReference type="RefSeq" id="WP_182514952.1">
    <property type="nucleotide sequence ID" value="NZ_JACGXP010000001.1"/>
</dbReference>
<dbReference type="PANTHER" id="PTHR47691:SF3">
    <property type="entry name" value="HTH-TYPE TRANSCRIPTIONAL REGULATOR RV0890C-RELATED"/>
    <property type="match status" value="1"/>
</dbReference>
<evidence type="ECO:0000259" key="5">
    <source>
        <dbReference type="SMART" id="SM01043"/>
    </source>
</evidence>
<gene>
    <name evidence="6" type="ORF">FHW23_000313</name>
</gene>
<dbReference type="SMART" id="SM00862">
    <property type="entry name" value="Trans_reg_C"/>
    <property type="match status" value="1"/>
</dbReference>
<dbReference type="GO" id="GO:0003677">
    <property type="term" value="F:DNA binding"/>
    <property type="evidence" value="ECO:0007669"/>
    <property type="project" value="UniProtKB-KW"/>
</dbReference>
<evidence type="ECO:0000313" key="6">
    <source>
        <dbReference type="EMBL" id="MBA8989081.1"/>
    </source>
</evidence>
<dbReference type="PANTHER" id="PTHR47691">
    <property type="entry name" value="REGULATOR-RELATED"/>
    <property type="match status" value="1"/>
</dbReference>
<reference evidence="6 7" key="1">
    <citation type="submission" date="2020-07" db="EMBL/GenBank/DDBJ databases">
        <title>Above-ground endophytic microbial communities from plants in different locations in the United States.</title>
        <authorList>
            <person name="Frank C."/>
        </authorList>
    </citation>
    <scope>NUCLEOTIDE SEQUENCE [LARGE SCALE GENOMIC DNA]</scope>
    <source>
        <strain evidence="6 7">WPL5_2</strain>
    </source>
</reference>
<dbReference type="InterPro" id="IPR027417">
    <property type="entry name" value="P-loop_NTPase"/>
</dbReference>
<dbReference type="GO" id="GO:0006355">
    <property type="term" value="P:regulation of DNA-templated transcription"/>
    <property type="evidence" value="ECO:0007669"/>
    <property type="project" value="InterPro"/>
</dbReference>
<dbReference type="Gene3D" id="1.25.40.10">
    <property type="entry name" value="Tetratricopeptide repeat domain"/>
    <property type="match status" value="1"/>
</dbReference>
<dbReference type="EMBL" id="JACGXP010000001">
    <property type="protein sequence ID" value="MBA8989081.1"/>
    <property type="molecule type" value="Genomic_DNA"/>
</dbReference>
<keyword evidence="2" id="KW-0238">DNA-binding</keyword>
<name>A0AAW3SZU4_9MICO</name>
<dbReference type="SUPFAM" id="SSF52540">
    <property type="entry name" value="P-loop containing nucleoside triphosphate hydrolases"/>
    <property type="match status" value="1"/>
</dbReference>
<evidence type="ECO:0000256" key="1">
    <source>
        <dbReference type="ARBA" id="ARBA00005820"/>
    </source>
</evidence>
<dbReference type="Gene3D" id="1.10.10.10">
    <property type="entry name" value="Winged helix-like DNA-binding domain superfamily/Winged helix DNA-binding domain"/>
    <property type="match status" value="1"/>
</dbReference>
<proteinExistence type="inferred from homology"/>
<dbReference type="SMART" id="SM01043">
    <property type="entry name" value="BTAD"/>
    <property type="match status" value="1"/>
</dbReference>
<feature type="domain" description="OmpR/PhoB-type" evidence="4">
    <location>
        <begin position="20"/>
        <end position="92"/>
    </location>
</feature>
<dbReference type="InterPro" id="IPR001867">
    <property type="entry name" value="OmpR/PhoB-type_DNA-bd"/>
</dbReference>
<dbReference type="SUPFAM" id="SSF46894">
    <property type="entry name" value="C-terminal effector domain of the bipartite response regulators"/>
    <property type="match status" value="1"/>
</dbReference>
<dbReference type="InterPro" id="IPR011990">
    <property type="entry name" value="TPR-like_helical_dom_sf"/>
</dbReference>
<dbReference type="InterPro" id="IPR005158">
    <property type="entry name" value="BTAD"/>
</dbReference>
<dbReference type="SUPFAM" id="SSF48452">
    <property type="entry name" value="TPR-like"/>
    <property type="match status" value="2"/>
</dbReference>
<evidence type="ECO:0000313" key="7">
    <source>
        <dbReference type="Proteomes" id="UP000590225"/>
    </source>
</evidence>
<dbReference type="InterPro" id="IPR058852">
    <property type="entry name" value="HTH_77"/>
</dbReference>
<dbReference type="InterPro" id="IPR036388">
    <property type="entry name" value="WH-like_DNA-bd_sf"/>
</dbReference>